<dbReference type="GeneID" id="103546481"/>
<evidence type="ECO:0000256" key="8">
    <source>
        <dbReference type="ARBA" id="ARBA00023224"/>
    </source>
</evidence>
<dbReference type="Gene3D" id="1.20.1070.10">
    <property type="entry name" value="Rhodopsin 7-helix transmembrane proteins"/>
    <property type="match status" value="1"/>
</dbReference>
<keyword evidence="8" id="KW-0807">Transducer</keyword>
<evidence type="ECO:0000256" key="5">
    <source>
        <dbReference type="ARBA" id="ARBA00023040"/>
    </source>
</evidence>
<dbReference type="InterPro" id="IPR000276">
    <property type="entry name" value="GPCR_Rhodpsn"/>
</dbReference>
<keyword evidence="5" id="KW-0297">G-protein coupled receptor</keyword>
<evidence type="ECO:0000256" key="10">
    <source>
        <dbReference type="SAM" id="Phobius"/>
    </source>
</evidence>
<feature type="region of interest" description="Disordered" evidence="9">
    <location>
        <begin position="352"/>
        <end position="384"/>
    </location>
</feature>
<evidence type="ECO:0000256" key="3">
    <source>
        <dbReference type="ARBA" id="ARBA00022692"/>
    </source>
</evidence>
<gene>
    <name evidence="13" type="primary">GPR62</name>
</gene>
<evidence type="ECO:0000313" key="12">
    <source>
        <dbReference type="Proteomes" id="UP001652662"/>
    </source>
</evidence>
<dbReference type="SUPFAM" id="SSF81321">
    <property type="entry name" value="Family A G protein-coupled receptor-like"/>
    <property type="match status" value="1"/>
</dbReference>
<comment type="subcellular location">
    <subcellularLocation>
        <location evidence="1">Cell membrane</location>
        <topology evidence="1">Multi-pass membrane protein</topology>
    </subcellularLocation>
</comment>
<keyword evidence="7 13" id="KW-0675">Receptor</keyword>
<evidence type="ECO:0000256" key="9">
    <source>
        <dbReference type="SAM" id="MobiDB-lite"/>
    </source>
</evidence>
<feature type="transmembrane region" description="Helical" evidence="10">
    <location>
        <begin position="152"/>
        <end position="170"/>
    </location>
</feature>
<proteinExistence type="predicted"/>
<dbReference type="PRINTS" id="PR00237">
    <property type="entry name" value="GPCRRHODOPSN"/>
</dbReference>
<evidence type="ECO:0000256" key="1">
    <source>
        <dbReference type="ARBA" id="ARBA00004651"/>
    </source>
</evidence>
<feature type="transmembrane region" description="Helical" evidence="10">
    <location>
        <begin position="72"/>
        <end position="94"/>
    </location>
</feature>
<evidence type="ECO:0000256" key="4">
    <source>
        <dbReference type="ARBA" id="ARBA00022989"/>
    </source>
</evidence>
<reference evidence="13" key="1">
    <citation type="submission" date="2025-08" db="UniProtKB">
        <authorList>
            <consortium name="RefSeq"/>
        </authorList>
    </citation>
    <scope>IDENTIFICATION</scope>
    <source>
        <tissue evidence="13">Blood</tissue>
    </source>
</reference>
<feature type="transmembrane region" description="Helical" evidence="10">
    <location>
        <begin position="114"/>
        <end position="132"/>
    </location>
</feature>
<evidence type="ECO:0000313" key="13">
    <source>
        <dbReference type="RefSeq" id="XP_070431268.1"/>
    </source>
</evidence>
<feature type="transmembrane region" description="Helical" evidence="10">
    <location>
        <begin position="37"/>
        <end position="60"/>
    </location>
</feature>
<dbReference type="RefSeq" id="XP_070431268.1">
    <property type="nucleotide sequence ID" value="XM_070575167.1"/>
</dbReference>
<dbReference type="Pfam" id="PF00001">
    <property type="entry name" value="7tm_1"/>
    <property type="match status" value="1"/>
</dbReference>
<dbReference type="PANTHER" id="PTHR22752">
    <property type="entry name" value="G PROTEIN-COUPLED RECEPTOR"/>
    <property type="match status" value="1"/>
</dbReference>
<accession>A0ABM4KSU6</accession>
<keyword evidence="4 10" id="KW-1133">Transmembrane helix</keyword>
<feature type="transmembrane region" description="Helical" evidence="10">
    <location>
        <begin position="196"/>
        <end position="220"/>
    </location>
</feature>
<evidence type="ECO:0000259" key="11">
    <source>
        <dbReference type="PROSITE" id="PS50262"/>
    </source>
</evidence>
<keyword evidence="2" id="KW-1003">Cell membrane</keyword>
<evidence type="ECO:0000256" key="6">
    <source>
        <dbReference type="ARBA" id="ARBA00023136"/>
    </source>
</evidence>
<organism evidence="12 13">
    <name type="scientific">Equus przewalskii</name>
    <name type="common">Przewalski's horse</name>
    <name type="synonym">Equus caballus przewalskii</name>
    <dbReference type="NCBI Taxonomy" id="9798"/>
    <lineage>
        <taxon>Eukaryota</taxon>
        <taxon>Metazoa</taxon>
        <taxon>Chordata</taxon>
        <taxon>Craniata</taxon>
        <taxon>Vertebrata</taxon>
        <taxon>Euteleostomi</taxon>
        <taxon>Mammalia</taxon>
        <taxon>Eutheria</taxon>
        <taxon>Laurasiatheria</taxon>
        <taxon>Perissodactyla</taxon>
        <taxon>Equidae</taxon>
        <taxon>Equus</taxon>
    </lineage>
</organism>
<dbReference type="InterPro" id="IPR017452">
    <property type="entry name" value="GPCR_Rhodpsn_7TM"/>
</dbReference>
<keyword evidence="6 10" id="KW-0472">Membrane</keyword>
<dbReference type="Proteomes" id="UP001652662">
    <property type="component" value="Chromosome 15"/>
</dbReference>
<evidence type="ECO:0000256" key="2">
    <source>
        <dbReference type="ARBA" id="ARBA00022475"/>
    </source>
</evidence>
<dbReference type="PROSITE" id="PS50262">
    <property type="entry name" value="G_PROTEIN_RECEP_F1_2"/>
    <property type="match status" value="1"/>
</dbReference>
<sequence>MAAWVSEPAPGQPTRVSLSARMANTTGLNATEVAGSMGLILAAVVEALALLGNGALLIVVLRTPGLRDALYLVHLCIVDLLAAASIMPLGLLAAPPPGLGRVRLGPAPCRAARFLSAALLPACTLGVAALGLARYRLIVHPLRPGPRPPPTLVLTAVWAASGLMGALSLLGPPPAPPPAPARCSVLAGGLGPFRPLWALLAFALPALLLLGAYGSIFLVARRAALRPPPPARGSRLRSDSLDSRVSILPPLRPRLPGGKAALAPALAVGQFAACWLPYGCACLVPAAQAAVAEAAVTWVAYTAFAAHPFLYGLLQRPVRRALGRLARKALPRPPRACTPRAWHPRALLQHIQGPPEGPALGPSEALKQAPDLAGGESLSMPETT</sequence>
<evidence type="ECO:0000256" key="7">
    <source>
        <dbReference type="ARBA" id="ARBA00023170"/>
    </source>
</evidence>
<dbReference type="PANTHER" id="PTHR22752:SF11">
    <property type="entry name" value="G-PROTEIN COUPLED RECEPTOR 62"/>
    <property type="match status" value="1"/>
</dbReference>
<feature type="domain" description="G-protein coupled receptors family 1 profile" evidence="11">
    <location>
        <begin position="52"/>
        <end position="311"/>
    </location>
</feature>
<keyword evidence="3 10" id="KW-0812">Transmembrane</keyword>
<name>A0ABM4KSU6_EQUPR</name>
<protein>
    <submittedName>
        <fullName evidence="13">G-protein coupled receptor 62 isoform X1</fullName>
    </submittedName>
</protein>
<keyword evidence="12" id="KW-1185">Reference proteome</keyword>